<evidence type="ECO:0000256" key="1">
    <source>
        <dbReference type="ARBA" id="ARBA00004651"/>
    </source>
</evidence>
<feature type="transmembrane region" description="Helical" evidence="8">
    <location>
        <begin position="319"/>
        <end position="345"/>
    </location>
</feature>
<dbReference type="PANTHER" id="PTHR30572">
    <property type="entry name" value="MEMBRANE COMPONENT OF TRANSPORTER-RELATED"/>
    <property type="match status" value="1"/>
</dbReference>
<evidence type="ECO:0000256" key="8">
    <source>
        <dbReference type="SAM" id="Phobius"/>
    </source>
</evidence>
<keyword evidence="4 8" id="KW-1133">Transmembrane helix</keyword>
<feature type="transmembrane region" description="Helical" evidence="8">
    <location>
        <begin position="275"/>
        <end position="299"/>
    </location>
</feature>
<dbReference type="GO" id="GO:0022857">
    <property type="term" value="F:transmembrane transporter activity"/>
    <property type="evidence" value="ECO:0007669"/>
    <property type="project" value="TreeGrafter"/>
</dbReference>
<feature type="domain" description="MacB-like periplasmic core" evidence="10">
    <location>
        <begin position="17"/>
        <end position="164"/>
    </location>
</feature>
<feature type="compositionally biased region" description="Basic residues" evidence="7">
    <location>
        <begin position="451"/>
        <end position="461"/>
    </location>
</feature>
<dbReference type="EMBL" id="AUZX01016269">
    <property type="protein sequence ID" value="EQD26090.1"/>
    <property type="molecule type" value="Genomic_DNA"/>
</dbReference>
<keyword evidence="5 8" id="KW-0472">Membrane</keyword>
<reference evidence="11" key="1">
    <citation type="submission" date="2013-08" db="EMBL/GenBank/DDBJ databases">
        <authorList>
            <person name="Mendez C."/>
            <person name="Richter M."/>
            <person name="Ferrer M."/>
            <person name="Sanchez J."/>
        </authorList>
    </citation>
    <scope>NUCLEOTIDE SEQUENCE</scope>
</reference>
<evidence type="ECO:0000256" key="6">
    <source>
        <dbReference type="ARBA" id="ARBA00038076"/>
    </source>
</evidence>
<comment type="subcellular location">
    <subcellularLocation>
        <location evidence="1">Cell membrane</location>
        <topology evidence="1">Multi-pass membrane protein</topology>
    </subcellularLocation>
</comment>
<evidence type="ECO:0000259" key="9">
    <source>
        <dbReference type="Pfam" id="PF02687"/>
    </source>
</evidence>
<reference evidence="11" key="2">
    <citation type="journal article" date="2014" name="ISME J.">
        <title>Microbial stratification in low pH oxic and suboxic macroscopic growths along an acid mine drainage.</title>
        <authorList>
            <person name="Mendez-Garcia C."/>
            <person name="Mesa V."/>
            <person name="Sprenger R.R."/>
            <person name="Richter M."/>
            <person name="Diez M.S."/>
            <person name="Solano J."/>
            <person name="Bargiela R."/>
            <person name="Golyshina O.V."/>
            <person name="Manteca A."/>
            <person name="Ramos J.L."/>
            <person name="Gallego J.R."/>
            <person name="Llorente I."/>
            <person name="Martins Dos Santos V.A."/>
            <person name="Jensen O.N."/>
            <person name="Pelaez A.I."/>
            <person name="Sanchez J."/>
            <person name="Ferrer M."/>
        </authorList>
    </citation>
    <scope>NUCLEOTIDE SEQUENCE</scope>
</reference>
<evidence type="ECO:0000256" key="3">
    <source>
        <dbReference type="ARBA" id="ARBA00022692"/>
    </source>
</evidence>
<sequence length="461" mass="49390">MFFSITVDPAQLAVPQPDRLAVIGPSTAPGHATFISLEQYEQLRSLPGIASIGVSTFFNQVNVGAGRLPLLVYAQRVDRGYLATLAMPMALGRYFSAAEDAPHGPRAVIISHGFWLQHFGGSRAVIGKNLSINGQTTRIVGVLPKSFPKLLYTSVPLLLPLRAAPGLARDTGLIAIARLDAHTSFQQLGAEAALRMRLFFAAQGKHHVEKHPFIAEPLLRSMRAHIGGNLLALLGLVTTALLLLTGSNVVNLMLLRAQQQRHHLAIRAAMGASAWHLLLTALADSLLIVVIGCTAGLLASGLLLHALAEHVASVGFSGASYIALTGTMIVFAILIALLITSVGAITGAGARVRWAHPLHPHRVCTVARTRVRRGSAGFWSWCRRCSPPVWSASRCCSRKPLTGALTPTRVMTRTMCTAFTCCRHADVSGSTKPGDAGHADHRRAAFDPGRRNRRRQRPAAA</sequence>
<feature type="region of interest" description="Disordered" evidence="7">
    <location>
        <begin position="429"/>
        <end position="461"/>
    </location>
</feature>
<keyword evidence="3 8" id="KW-0812">Transmembrane</keyword>
<dbReference type="InterPro" id="IPR050250">
    <property type="entry name" value="Macrolide_Exporter_MacB"/>
</dbReference>
<gene>
    <name evidence="11" type="ORF">B1A_22007</name>
</gene>
<comment type="similarity">
    <text evidence="6">Belongs to the ABC-4 integral membrane protein family.</text>
</comment>
<evidence type="ECO:0000259" key="10">
    <source>
        <dbReference type="Pfam" id="PF12704"/>
    </source>
</evidence>
<organism evidence="11">
    <name type="scientific">mine drainage metagenome</name>
    <dbReference type="NCBI Taxonomy" id="410659"/>
    <lineage>
        <taxon>unclassified sequences</taxon>
        <taxon>metagenomes</taxon>
        <taxon>ecological metagenomes</taxon>
    </lineage>
</organism>
<feature type="compositionally biased region" description="Basic and acidic residues" evidence="7">
    <location>
        <begin position="435"/>
        <end position="450"/>
    </location>
</feature>
<dbReference type="InterPro" id="IPR003838">
    <property type="entry name" value="ABC3_permease_C"/>
</dbReference>
<evidence type="ECO:0000313" key="11">
    <source>
        <dbReference type="EMBL" id="EQD26090.1"/>
    </source>
</evidence>
<name>T0Z8L0_9ZZZZ</name>
<proteinExistence type="inferred from homology"/>
<feature type="transmembrane region" description="Helical" evidence="8">
    <location>
        <begin position="230"/>
        <end position="254"/>
    </location>
</feature>
<keyword evidence="2" id="KW-1003">Cell membrane</keyword>
<evidence type="ECO:0000256" key="7">
    <source>
        <dbReference type="SAM" id="MobiDB-lite"/>
    </source>
</evidence>
<dbReference type="Pfam" id="PF12704">
    <property type="entry name" value="MacB_PCD"/>
    <property type="match status" value="1"/>
</dbReference>
<feature type="domain" description="ABC3 transporter permease C-terminal" evidence="9">
    <location>
        <begin position="237"/>
        <end position="351"/>
    </location>
</feature>
<evidence type="ECO:0000256" key="4">
    <source>
        <dbReference type="ARBA" id="ARBA00022989"/>
    </source>
</evidence>
<accession>T0Z8L0</accession>
<dbReference type="GO" id="GO:0005886">
    <property type="term" value="C:plasma membrane"/>
    <property type="evidence" value="ECO:0007669"/>
    <property type="project" value="UniProtKB-SubCell"/>
</dbReference>
<evidence type="ECO:0000256" key="2">
    <source>
        <dbReference type="ARBA" id="ARBA00022475"/>
    </source>
</evidence>
<dbReference type="PANTHER" id="PTHR30572:SF4">
    <property type="entry name" value="ABC TRANSPORTER PERMEASE YTRF"/>
    <property type="match status" value="1"/>
</dbReference>
<dbReference type="InterPro" id="IPR025857">
    <property type="entry name" value="MacB_PCD"/>
</dbReference>
<comment type="caution">
    <text evidence="11">The sequence shown here is derived from an EMBL/GenBank/DDBJ whole genome shotgun (WGS) entry which is preliminary data.</text>
</comment>
<dbReference type="Pfam" id="PF02687">
    <property type="entry name" value="FtsX"/>
    <property type="match status" value="1"/>
</dbReference>
<dbReference type="AlphaFoldDB" id="T0Z8L0"/>
<protein>
    <submittedName>
        <fullName evidence="11">Permease</fullName>
    </submittedName>
</protein>
<evidence type="ECO:0000256" key="5">
    <source>
        <dbReference type="ARBA" id="ARBA00023136"/>
    </source>
</evidence>